<evidence type="ECO:0000313" key="2">
    <source>
        <dbReference type="Proteomes" id="UP000002668"/>
    </source>
</evidence>
<accession>E4ZQ40</accession>
<dbReference type="HOGENOM" id="CLU_2831638_0_0_1"/>
<dbReference type="InParanoid" id="E4ZQ40"/>
<protein>
    <submittedName>
        <fullName evidence="1">Predicted protein</fullName>
    </submittedName>
</protein>
<sequence>MARVVIPMTQYWITTPSEEQLVEIEQRTNPIHDKAGLMVLRSASSRLHFLAVAFESPRCTVVEAWI</sequence>
<proteinExistence type="predicted"/>
<reference evidence="2" key="1">
    <citation type="journal article" date="2011" name="Nat. Commun.">
        <title>Effector diversification within compartments of the Leptosphaeria maculans genome affected by Repeat-Induced Point mutations.</title>
        <authorList>
            <person name="Rouxel T."/>
            <person name="Grandaubert J."/>
            <person name="Hane J.K."/>
            <person name="Hoede C."/>
            <person name="van de Wouw A.P."/>
            <person name="Couloux A."/>
            <person name="Dominguez V."/>
            <person name="Anthouard V."/>
            <person name="Bally P."/>
            <person name="Bourras S."/>
            <person name="Cozijnsen A.J."/>
            <person name="Ciuffetti L.M."/>
            <person name="Degrave A."/>
            <person name="Dilmaghani A."/>
            <person name="Duret L."/>
            <person name="Fudal I."/>
            <person name="Goodwin S.B."/>
            <person name="Gout L."/>
            <person name="Glaser N."/>
            <person name="Linglin J."/>
            <person name="Kema G.H.J."/>
            <person name="Lapalu N."/>
            <person name="Lawrence C.B."/>
            <person name="May K."/>
            <person name="Meyer M."/>
            <person name="Ollivier B."/>
            <person name="Poulain J."/>
            <person name="Schoch C.L."/>
            <person name="Simon A."/>
            <person name="Spatafora J.W."/>
            <person name="Stachowiak A."/>
            <person name="Turgeon B.G."/>
            <person name="Tyler B.M."/>
            <person name="Vincent D."/>
            <person name="Weissenbach J."/>
            <person name="Amselem J."/>
            <person name="Quesneville H."/>
            <person name="Oliver R.P."/>
            <person name="Wincker P."/>
            <person name="Balesdent M.-H."/>
            <person name="Howlett B.J."/>
        </authorList>
    </citation>
    <scope>NUCLEOTIDE SEQUENCE [LARGE SCALE GENOMIC DNA]</scope>
    <source>
        <strain evidence="2">JN3 / isolate v23.1.3 / race Av1-4-5-6-7-8</strain>
    </source>
</reference>
<keyword evidence="2" id="KW-1185">Reference proteome</keyword>
<gene>
    <name evidence="1" type="ORF">LEMA_uP124400.1</name>
</gene>
<dbReference type="VEuPathDB" id="FungiDB:LEMA_uP124400.1"/>
<name>E4ZQ40_LEPMJ</name>
<organism evidence="2">
    <name type="scientific">Leptosphaeria maculans (strain JN3 / isolate v23.1.3 / race Av1-4-5-6-7-8)</name>
    <name type="common">Blackleg fungus</name>
    <name type="synonym">Phoma lingam</name>
    <dbReference type="NCBI Taxonomy" id="985895"/>
    <lineage>
        <taxon>Eukaryota</taxon>
        <taxon>Fungi</taxon>
        <taxon>Dikarya</taxon>
        <taxon>Ascomycota</taxon>
        <taxon>Pezizomycotina</taxon>
        <taxon>Dothideomycetes</taxon>
        <taxon>Pleosporomycetidae</taxon>
        <taxon>Pleosporales</taxon>
        <taxon>Pleosporineae</taxon>
        <taxon>Leptosphaeriaceae</taxon>
        <taxon>Plenodomus</taxon>
        <taxon>Plenodomus lingam/Leptosphaeria maculans species complex</taxon>
    </lineage>
</organism>
<dbReference type="EMBL" id="FP929114">
    <property type="protein sequence ID" value="CBX89950.1"/>
    <property type="molecule type" value="Genomic_DNA"/>
</dbReference>
<dbReference type="Proteomes" id="UP000002668">
    <property type="component" value="Genome"/>
</dbReference>
<evidence type="ECO:0000313" key="1">
    <source>
        <dbReference type="EMBL" id="CBX89950.1"/>
    </source>
</evidence>
<dbReference type="AlphaFoldDB" id="E4ZQ40"/>